<proteinExistence type="predicted"/>
<gene>
    <name evidence="1" type="ORF">C6Y14_12075</name>
</gene>
<organism evidence="1 2">
    <name type="scientific">Streptomyces dioscori</name>
    <dbReference type="NCBI Taxonomy" id="2109333"/>
    <lineage>
        <taxon>Bacteria</taxon>
        <taxon>Bacillati</taxon>
        <taxon>Actinomycetota</taxon>
        <taxon>Actinomycetes</taxon>
        <taxon>Kitasatosporales</taxon>
        <taxon>Streptomycetaceae</taxon>
        <taxon>Streptomyces</taxon>
        <taxon>Streptomyces aurantiacus group</taxon>
    </lineage>
</organism>
<protein>
    <submittedName>
        <fullName evidence="1">Uncharacterized protein</fullName>
    </submittedName>
</protein>
<accession>A0A2P8Q9I9</accession>
<comment type="caution">
    <text evidence="1">The sequence shown here is derived from an EMBL/GenBank/DDBJ whole genome shotgun (WGS) entry which is preliminary data.</text>
</comment>
<dbReference type="AlphaFoldDB" id="A0A2P8Q9I9"/>
<dbReference type="EMBL" id="PYBJ01000007">
    <property type="protein sequence ID" value="PSM42921.1"/>
    <property type="molecule type" value="Genomic_DNA"/>
</dbReference>
<sequence length="63" mass="7316">MRRVASKQALQVFEALWNQIAERSFLSRWRTGVHLYQIILKLGIELRVVLRGVPTALVPKRVC</sequence>
<reference evidence="1 2" key="1">
    <citation type="submission" date="2018-03" db="EMBL/GenBank/DDBJ databases">
        <title>Streptomyces dioscori sp. nov., a novel endophytic actinobacterium isolated from bulbil of Dioscorea bulbifera L.</title>
        <authorList>
            <person name="Zhikuan W."/>
        </authorList>
    </citation>
    <scope>NUCLEOTIDE SEQUENCE [LARGE SCALE GENOMIC DNA]</scope>
    <source>
        <strain evidence="1 2">A217</strain>
    </source>
</reference>
<name>A0A2P8Q9I9_9ACTN</name>
<dbReference type="Proteomes" id="UP000240429">
    <property type="component" value="Unassembled WGS sequence"/>
</dbReference>
<evidence type="ECO:0000313" key="2">
    <source>
        <dbReference type="Proteomes" id="UP000240429"/>
    </source>
</evidence>
<evidence type="ECO:0000313" key="1">
    <source>
        <dbReference type="EMBL" id="PSM42921.1"/>
    </source>
</evidence>
<keyword evidence="2" id="KW-1185">Reference proteome</keyword>